<proteinExistence type="predicted"/>
<dbReference type="AlphaFoldDB" id="A0A6J4IKH8"/>
<protein>
    <submittedName>
        <fullName evidence="1">Uncharacterized protein</fullName>
    </submittedName>
</protein>
<dbReference type="EMBL" id="CADCTE010000126">
    <property type="protein sequence ID" value="CAA9252800.1"/>
    <property type="molecule type" value="Genomic_DNA"/>
</dbReference>
<accession>A0A6J4IKH8</accession>
<sequence>VGAAGHEPIDGRRAGAAGHPCHSCLGAGGRCAWWWLWWL</sequence>
<organism evidence="1">
    <name type="scientific">uncultured Arthrobacter sp</name>
    <dbReference type="NCBI Taxonomy" id="114050"/>
    <lineage>
        <taxon>Bacteria</taxon>
        <taxon>Bacillati</taxon>
        <taxon>Actinomycetota</taxon>
        <taxon>Actinomycetes</taxon>
        <taxon>Micrococcales</taxon>
        <taxon>Micrococcaceae</taxon>
        <taxon>Arthrobacter</taxon>
        <taxon>environmental samples</taxon>
    </lineage>
</organism>
<name>A0A6J4IKH8_9MICC</name>
<feature type="non-terminal residue" evidence="1">
    <location>
        <position position="1"/>
    </location>
</feature>
<gene>
    <name evidence="1" type="ORF">AVDCRST_MAG83-2236</name>
</gene>
<evidence type="ECO:0000313" key="1">
    <source>
        <dbReference type="EMBL" id="CAA9252800.1"/>
    </source>
</evidence>
<reference evidence="1" key="1">
    <citation type="submission" date="2020-02" db="EMBL/GenBank/DDBJ databases">
        <authorList>
            <person name="Meier V. D."/>
        </authorList>
    </citation>
    <scope>NUCLEOTIDE SEQUENCE</scope>
    <source>
        <strain evidence="1">AVDCRST_MAG83</strain>
    </source>
</reference>
<feature type="non-terminal residue" evidence="1">
    <location>
        <position position="39"/>
    </location>
</feature>